<dbReference type="EMBL" id="RCUY01000002">
    <property type="protein sequence ID" value="RLP84039.1"/>
    <property type="molecule type" value="Genomic_DNA"/>
</dbReference>
<evidence type="ECO:0000313" key="1">
    <source>
        <dbReference type="EMBL" id="RLP84039.1"/>
    </source>
</evidence>
<proteinExistence type="predicted"/>
<dbReference type="InterPro" id="IPR023833">
    <property type="entry name" value="Signal_pept_SipW-depend-type"/>
</dbReference>
<dbReference type="Proteomes" id="UP000269438">
    <property type="component" value="Unassembled WGS sequence"/>
</dbReference>
<accession>A0A3L7AU45</accession>
<gene>
    <name evidence="1" type="ORF">D9V34_04360</name>
</gene>
<sequence>MPPTFAPNERSIVRKLITAAIAAVFGAALLMGGAGTLAFWTDTKDAAPLRIQSGSLSLGNVGGATTAWTLGQDVPQGRGSAAIAYTGQALVPGDVLTGTVNVPVELIGTDMRASLAVSALSITGSTASAADAALAKTLVTRVVSVGSATAITAGISPAGAVNAGDRTVPVVVSVTLPWETTAAMSGSVKLAMTYTLTQQPIGAAS</sequence>
<dbReference type="NCBIfam" id="TIGR04089">
    <property type="entry name" value="exp_by_SipW_III"/>
    <property type="match status" value="1"/>
</dbReference>
<dbReference type="NCBIfam" id="TIGR04088">
    <property type="entry name" value="cognate_SipW"/>
    <property type="match status" value="1"/>
</dbReference>
<dbReference type="OrthoDB" id="5116488at2"/>
<dbReference type="AlphaFoldDB" id="A0A3L7AU45"/>
<organism evidence="1 2">
    <name type="scientific">Mycetocola lacteus</name>
    <dbReference type="NCBI Taxonomy" id="76637"/>
    <lineage>
        <taxon>Bacteria</taxon>
        <taxon>Bacillati</taxon>
        <taxon>Actinomycetota</taxon>
        <taxon>Actinomycetes</taxon>
        <taxon>Micrococcales</taxon>
        <taxon>Microbacteriaceae</taxon>
        <taxon>Mycetocola</taxon>
    </lineage>
</organism>
<evidence type="ECO:0000313" key="2">
    <source>
        <dbReference type="Proteomes" id="UP000269438"/>
    </source>
</evidence>
<comment type="caution">
    <text evidence="1">The sequence shown here is derived from an EMBL/GenBank/DDBJ whole genome shotgun (WGS) entry which is preliminary data.</text>
</comment>
<name>A0A3L7AU45_9MICO</name>
<dbReference type="InterPro" id="IPR024006">
    <property type="entry name" value="Alt_signal_exp_actinobact"/>
</dbReference>
<keyword evidence="2" id="KW-1185">Reference proteome</keyword>
<protein>
    <submittedName>
        <fullName evidence="1">Alternate-type signal peptide domain-containing protein</fullName>
    </submittedName>
</protein>
<reference evidence="1 2" key="1">
    <citation type="submission" date="2018-10" db="EMBL/GenBank/DDBJ databases">
        <authorList>
            <person name="Li J."/>
        </authorList>
    </citation>
    <scope>NUCLEOTIDE SEQUENCE [LARGE SCALE GENOMIC DNA]</scope>
    <source>
        <strain evidence="1 2">JCM 11654</strain>
    </source>
</reference>